<keyword evidence="2" id="KW-1185">Reference proteome</keyword>
<feature type="region of interest" description="Disordered" evidence="1">
    <location>
        <begin position="55"/>
        <end position="126"/>
    </location>
</feature>
<dbReference type="OrthoDB" id="10561182at2759"/>
<accession>A0A6P7XDB5</accession>
<gene>
    <name evidence="3 4 5" type="primary">LOC115464971</name>
</gene>
<evidence type="ECO:0000313" key="3">
    <source>
        <dbReference type="RefSeq" id="XP_030051224.1"/>
    </source>
</evidence>
<protein>
    <submittedName>
        <fullName evidence="3 4">Uncharacterized protein LOC115464971</fullName>
    </submittedName>
</protein>
<reference evidence="3 4" key="1">
    <citation type="submission" date="2025-04" db="UniProtKB">
        <authorList>
            <consortium name="RefSeq"/>
        </authorList>
    </citation>
    <scope>IDENTIFICATION</scope>
</reference>
<dbReference type="Proteomes" id="UP000515156">
    <property type="component" value="Chromosome 3"/>
</dbReference>
<proteinExistence type="predicted"/>
<organism evidence="2 5">
    <name type="scientific">Microcaecilia unicolor</name>
    <dbReference type="NCBI Taxonomy" id="1415580"/>
    <lineage>
        <taxon>Eukaryota</taxon>
        <taxon>Metazoa</taxon>
        <taxon>Chordata</taxon>
        <taxon>Craniata</taxon>
        <taxon>Vertebrata</taxon>
        <taxon>Euteleostomi</taxon>
        <taxon>Amphibia</taxon>
        <taxon>Gymnophiona</taxon>
        <taxon>Siphonopidae</taxon>
        <taxon>Microcaecilia</taxon>
    </lineage>
</organism>
<evidence type="ECO:0000256" key="1">
    <source>
        <dbReference type="SAM" id="MobiDB-lite"/>
    </source>
</evidence>
<name>A0A6P7XDB5_9AMPH</name>
<feature type="compositionally biased region" description="Basic and acidic residues" evidence="1">
    <location>
        <begin position="100"/>
        <end position="116"/>
    </location>
</feature>
<dbReference type="KEGG" id="muo:115464971"/>
<dbReference type="RefSeq" id="XP_030051224.1">
    <property type="nucleotide sequence ID" value="XM_030195364.1"/>
</dbReference>
<feature type="region of interest" description="Disordered" evidence="1">
    <location>
        <begin position="271"/>
        <end position="291"/>
    </location>
</feature>
<dbReference type="RefSeq" id="XP_030051225.1">
    <property type="nucleotide sequence ID" value="XM_030195365.1"/>
</dbReference>
<dbReference type="RefSeq" id="XP_030051226.1">
    <property type="nucleotide sequence ID" value="XM_030195366.1"/>
</dbReference>
<dbReference type="AlphaFoldDB" id="A0A6P7XDB5"/>
<evidence type="ECO:0000313" key="2">
    <source>
        <dbReference type="Proteomes" id="UP000515156"/>
    </source>
</evidence>
<feature type="compositionally biased region" description="Basic and acidic residues" evidence="1">
    <location>
        <begin position="14"/>
        <end position="23"/>
    </location>
</feature>
<evidence type="ECO:0000313" key="4">
    <source>
        <dbReference type="RefSeq" id="XP_030051225.1"/>
    </source>
</evidence>
<dbReference type="GeneID" id="115464971"/>
<feature type="region of interest" description="Disordered" evidence="1">
    <location>
        <begin position="1"/>
        <end position="42"/>
    </location>
</feature>
<evidence type="ECO:0000313" key="5">
    <source>
        <dbReference type="RefSeq" id="XP_030051226.1"/>
    </source>
</evidence>
<sequence length="291" mass="31097">MELPTQGATAVHPTGEDGSREEDAGSLYSRESNRQLSSPLPVKIEDSRLEEVASRLLAGFPGDEDDNKELGENIKAAVEETEEKQPEVEGLGNEEECAEEPVKDSPEHQEEVKAEDTVASSISSPGQEEKIISMLAGDVRQQHSLLKAEVCGLRSDVQSLTATVQEGLSNIGGGLRVIASELQTVNQTLSSLLPQLVVHSSNTRTTSPSTSAPPRSTLFFNPPRPTLDSGPPSVKFQTLVFPDFHGEAKHDSGVVHGGHASSGHPVIPHQSFGINMGGQVFRGRGSVRGRK</sequence>